<dbReference type="InterPro" id="IPR025457">
    <property type="entry name" value="DUF4277"/>
</dbReference>
<name>A0A5C8IKC2_9BACT</name>
<evidence type="ECO:0000313" key="2">
    <source>
        <dbReference type="EMBL" id="TXK21617.1"/>
    </source>
</evidence>
<feature type="domain" description="DUF4277" evidence="1">
    <location>
        <begin position="6"/>
        <end position="113"/>
    </location>
</feature>
<dbReference type="Proteomes" id="UP000321926">
    <property type="component" value="Unassembled WGS sequence"/>
</dbReference>
<comment type="caution">
    <text evidence="2">The sequence shown here is derived from an EMBL/GenBank/DDBJ whole genome shotgun (WGS) entry which is preliminary data.</text>
</comment>
<evidence type="ECO:0000313" key="3">
    <source>
        <dbReference type="Proteomes" id="UP000321926"/>
    </source>
</evidence>
<sequence>MGEGYSSKTLDHLGLLSRVCREFDIAGQIDKLIPPQSQEQHVTTGQAVVAMLLNGLGFVNQRLYLVSKFFEDKPLDRLLTPGIAASHLNDDRLGRALDALYAHGVSTLFASIASQTMQQLGKQPKDAHLDSTTFLVHGSYNSDKGAETVLHLTHGHSKDHRPDLPQVALQLIRDHYSGIPLHMEALNELQQ</sequence>
<gene>
    <name evidence="2" type="ORF">FVR03_23295</name>
</gene>
<dbReference type="OrthoDB" id="975613at2"/>
<dbReference type="EMBL" id="VRTY01000164">
    <property type="protein sequence ID" value="TXK21617.1"/>
    <property type="molecule type" value="Genomic_DNA"/>
</dbReference>
<dbReference type="PANTHER" id="PTHR34614:SF2">
    <property type="entry name" value="TRANSPOSASE IS4-LIKE DOMAIN-CONTAINING PROTEIN"/>
    <property type="match status" value="1"/>
</dbReference>
<dbReference type="RefSeq" id="WP_147924178.1">
    <property type="nucleotide sequence ID" value="NZ_VRTY01000164.1"/>
</dbReference>
<protein>
    <submittedName>
        <fullName evidence="2">IS1634 family transposase</fullName>
    </submittedName>
</protein>
<proteinExistence type="predicted"/>
<dbReference type="NCBIfam" id="NF033559">
    <property type="entry name" value="transpos_IS1634"/>
    <property type="match status" value="1"/>
</dbReference>
<dbReference type="InterPro" id="IPR047654">
    <property type="entry name" value="IS1634_transpos"/>
</dbReference>
<organism evidence="2 3">
    <name type="scientific">Pontibacter qinzhouensis</name>
    <dbReference type="NCBI Taxonomy" id="2603253"/>
    <lineage>
        <taxon>Bacteria</taxon>
        <taxon>Pseudomonadati</taxon>
        <taxon>Bacteroidota</taxon>
        <taxon>Cytophagia</taxon>
        <taxon>Cytophagales</taxon>
        <taxon>Hymenobacteraceae</taxon>
        <taxon>Pontibacter</taxon>
    </lineage>
</organism>
<dbReference type="PANTHER" id="PTHR34614">
    <property type="match status" value="1"/>
</dbReference>
<accession>A0A5C8IKC2</accession>
<reference evidence="2 3" key="1">
    <citation type="submission" date="2019-08" db="EMBL/GenBank/DDBJ databases">
        <authorList>
            <person name="Shi S."/>
        </authorList>
    </citation>
    <scope>NUCLEOTIDE SEQUENCE [LARGE SCALE GENOMIC DNA]</scope>
    <source>
        <strain evidence="2 3">GY10130</strain>
    </source>
</reference>
<dbReference type="Pfam" id="PF14104">
    <property type="entry name" value="DUF4277"/>
    <property type="match status" value="1"/>
</dbReference>
<evidence type="ECO:0000259" key="1">
    <source>
        <dbReference type="Pfam" id="PF14104"/>
    </source>
</evidence>
<dbReference type="AlphaFoldDB" id="A0A5C8IKC2"/>
<keyword evidence="3" id="KW-1185">Reference proteome</keyword>